<dbReference type="SUPFAM" id="SSF52047">
    <property type="entry name" value="RNI-like"/>
    <property type="match status" value="1"/>
</dbReference>
<feature type="domain" description="Disease resistance protein At4g27190-like leucine-rich repeats" evidence="2">
    <location>
        <begin position="7"/>
        <end position="101"/>
    </location>
</feature>
<reference evidence="3" key="1">
    <citation type="journal article" date="2023" name="Plant J.">
        <title>Genome sequences and population genomics provide insights into the demographic history, inbreeding, and mutation load of two 'living fossil' tree species of Dipteronia.</title>
        <authorList>
            <person name="Feng Y."/>
            <person name="Comes H.P."/>
            <person name="Chen J."/>
            <person name="Zhu S."/>
            <person name="Lu R."/>
            <person name="Zhang X."/>
            <person name="Li P."/>
            <person name="Qiu J."/>
            <person name="Olsen K.M."/>
            <person name="Qiu Y."/>
        </authorList>
    </citation>
    <scope>NUCLEOTIDE SEQUENCE</scope>
    <source>
        <strain evidence="3">KIB01</strain>
    </source>
</reference>
<dbReference type="InterPro" id="IPR050905">
    <property type="entry name" value="Plant_NBS-LRR"/>
</dbReference>
<name>A0AAD9WR67_9ROSI</name>
<evidence type="ECO:0000313" key="4">
    <source>
        <dbReference type="Proteomes" id="UP001280121"/>
    </source>
</evidence>
<dbReference type="InterPro" id="IPR057135">
    <property type="entry name" value="At4g27190-like_LRR"/>
</dbReference>
<keyword evidence="4" id="KW-1185">Reference proteome</keyword>
<evidence type="ECO:0000256" key="1">
    <source>
        <dbReference type="ARBA" id="ARBA00022821"/>
    </source>
</evidence>
<evidence type="ECO:0000313" key="3">
    <source>
        <dbReference type="EMBL" id="KAK2640649.1"/>
    </source>
</evidence>
<accession>A0AAD9WR67</accession>
<dbReference type="Gene3D" id="3.80.10.10">
    <property type="entry name" value="Ribonuclease Inhibitor"/>
    <property type="match status" value="1"/>
</dbReference>
<evidence type="ECO:0000259" key="2">
    <source>
        <dbReference type="Pfam" id="PF23247"/>
    </source>
</evidence>
<dbReference type="Proteomes" id="UP001280121">
    <property type="component" value="Unassembled WGS sequence"/>
</dbReference>
<organism evidence="3 4">
    <name type="scientific">Dipteronia dyeriana</name>
    <dbReference type="NCBI Taxonomy" id="168575"/>
    <lineage>
        <taxon>Eukaryota</taxon>
        <taxon>Viridiplantae</taxon>
        <taxon>Streptophyta</taxon>
        <taxon>Embryophyta</taxon>
        <taxon>Tracheophyta</taxon>
        <taxon>Spermatophyta</taxon>
        <taxon>Magnoliopsida</taxon>
        <taxon>eudicotyledons</taxon>
        <taxon>Gunneridae</taxon>
        <taxon>Pentapetalae</taxon>
        <taxon>rosids</taxon>
        <taxon>malvids</taxon>
        <taxon>Sapindales</taxon>
        <taxon>Sapindaceae</taxon>
        <taxon>Hippocastanoideae</taxon>
        <taxon>Acereae</taxon>
        <taxon>Dipteronia</taxon>
    </lineage>
</organism>
<proteinExistence type="predicted"/>
<dbReference type="AlphaFoldDB" id="A0AAD9WR67"/>
<sequence length="150" mass="17034">MPKSLTVTISNCASVEEIFYLQKVNFEESHSRSVPCRLQELIINGLPKLKHIWKKDPQAELSFENLQKVDVSNCESLKDLFPASIARSLSQLVELNVDSCGKLEEIVAKEGEAKEAARFVFQKDTSIRLIGLPQLRTFYRGVHSSKWKVL</sequence>
<dbReference type="PANTHER" id="PTHR33463">
    <property type="entry name" value="NB-ARC DOMAIN-CONTAINING PROTEIN-RELATED"/>
    <property type="match status" value="1"/>
</dbReference>
<dbReference type="EMBL" id="JANJYI010000008">
    <property type="protein sequence ID" value="KAK2640649.1"/>
    <property type="molecule type" value="Genomic_DNA"/>
</dbReference>
<protein>
    <recommendedName>
        <fullName evidence="2">Disease resistance protein At4g27190-like leucine-rich repeats domain-containing protein</fullName>
    </recommendedName>
</protein>
<keyword evidence="1" id="KW-0611">Plant defense</keyword>
<dbReference type="PANTHER" id="PTHR33463:SF198">
    <property type="entry name" value="RPP4C3"/>
    <property type="match status" value="1"/>
</dbReference>
<comment type="caution">
    <text evidence="3">The sequence shown here is derived from an EMBL/GenBank/DDBJ whole genome shotgun (WGS) entry which is preliminary data.</text>
</comment>
<gene>
    <name evidence="3" type="ORF">Ddye_028444</name>
</gene>
<dbReference type="InterPro" id="IPR032675">
    <property type="entry name" value="LRR_dom_sf"/>
</dbReference>
<dbReference type="Pfam" id="PF23247">
    <property type="entry name" value="LRR_RPS2"/>
    <property type="match status" value="1"/>
</dbReference>